<dbReference type="SMART" id="SM00267">
    <property type="entry name" value="GGDEF"/>
    <property type="match status" value="1"/>
</dbReference>
<dbReference type="PANTHER" id="PTHR46663">
    <property type="entry name" value="DIGUANYLATE CYCLASE DGCT-RELATED"/>
    <property type="match status" value="1"/>
</dbReference>
<dbReference type="PANTHER" id="PTHR46663:SF2">
    <property type="entry name" value="GGDEF DOMAIN-CONTAINING PROTEIN"/>
    <property type="match status" value="1"/>
</dbReference>
<keyword evidence="1" id="KW-0812">Transmembrane</keyword>
<evidence type="ECO:0000313" key="3">
    <source>
        <dbReference type="EMBL" id="GFZ75872.1"/>
    </source>
</evidence>
<accession>A0A8J2TL75</accession>
<dbReference type="Gene3D" id="3.30.70.270">
    <property type="match status" value="1"/>
</dbReference>
<reference evidence="3" key="1">
    <citation type="journal article" date="2014" name="Int. J. Syst. Evol. Microbiol.">
        <title>Complete genome sequence of Corynebacterium casei LMG S-19264T (=DSM 44701T), isolated from a smear-ripened cheese.</title>
        <authorList>
            <consortium name="US DOE Joint Genome Institute (JGI-PGF)"/>
            <person name="Walter F."/>
            <person name="Albersmeier A."/>
            <person name="Kalinowski J."/>
            <person name="Ruckert C."/>
        </authorList>
    </citation>
    <scope>NUCLEOTIDE SEQUENCE</scope>
    <source>
        <strain evidence="3">CGMCC 1.12360</strain>
    </source>
</reference>
<dbReference type="AlphaFoldDB" id="A0A8J2TL75"/>
<keyword evidence="1" id="KW-1133">Transmembrane helix</keyword>
<evidence type="ECO:0000313" key="4">
    <source>
        <dbReference type="Proteomes" id="UP000602050"/>
    </source>
</evidence>
<dbReference type="InterPro" id="IPR052163">
    <property type="entry name" value="DGC-Regulatory_Protein"/>
</dbReference>
<dbReference type="EMBL" id="BMEV01000027">
    <property type="protein sequence ID" value="GFZ75872.1"/>
    <property type="molecule type" value="Genomic_DNA"/>
</dbReference>
<dbReference type="PROSITE" id="PS50887">
    <property type="entry name" value="GGDEF"/>
    <property type="match status" value="1"/>
</dbReference>
<name>A0A8J2TL75_9BACI</name>
<comment type="caution">
    <text evidence="3">The sequence shown here is derived from an EMBL/GenBank/DDBJ whole genome shotgun (WGS) entry which is preliminary data.</text>
</comment>
<reference evidence="3" key="2">
    <citation type="submission" date="2020-09" db="EMBL/GenBank/DDBJ databases">
        <authorList>
            <person name="Sun Q."/>
            <person name="Zhou Y."/>
        </authorList>
    </citation>
    <scope>NUCLEOTIDE SEQUENCE</scope>
    <source>
        <strain evidence="3">CGMCC 1.12360</strain>
    </source>
</reference>
<dbReference type="RefSeq" id="WP_188391950.1">
    <property type="nucleotide sequence ID" value="NZ_BMEV01000027.1"/>
</dbReference>
<dbReference type="InterPro" id="IPR043128">
    <property type="entry name" value="Rev_trsase/Diguanyl_cyclase"/>
</dbReference>
<keyword evidence="4" id="KW-1185">Reference proteome</keyword>
<dbReference type="NCBIfam" id="TIGR00254">
    <property type="entry name" value="GGDEF"/>
    <property type="match status" value="1"/>
</dbReference>
<feature type="transmembrane region" description="Helical" evidence="1">
    <location>
        <begin position="29"/>
        <end position="49"/>
    </location>
</feature>
<gene>
    <name evidence="3" type="ORF">GCM10010978_16780</name>
</gene>
<dbReference type="InterPro" id="IPR000160">
    <property type="entry name" value="GGDEF_dom"/>
</dbReference>
<evidence type="ECO:0000259" key="2">
    <source>
        <dbReference type="PROSITE" id="PS50887"/>
    </source>
</evidence>
<keyword evidence="1" id="KW-0472">Membrane</keyword>
<dbReference type="Pfam" id="PF00990">
    <property type="entry name" value="GGDEF"/>
    <property type="match status" value="1"/>
</dbReference>
<protein>
    <recommendedName>
        <fullName evidence="2">GGDEF domain-containing protein</fullName>
    </recommendedName>
</protein>
<dbReference type="CDD" id="cd01949">
    <property type="entry name" value="GGDEF"/>
    <property type="match status" value="1"/>
</dbReference>
<dbReference type="InterPro" id="IPR029787">
    <property type="entry name" value="Nucleotide_cyclase"/>
</dbReference>
<organism evidence="3 4">
    <name type="scientific">Compostibacillus humi</name>
    <dbReference type="NCBI Taxonomy" id="1245525"/>
    <lineage>
        <taxon>Bacteria</taxon>
        <taxon>Bacillati</taxon>
        <taxon>Bacillota</taxon>
        <taxon>Bacilli</taxon>
        <taxon>Bacillales</taxon>
        <taxon>Bacillaceae</taxon>
        <taxon>Compostibacillus</taxon>
    </lineage>
</organism>
<dbReference type="SUPFAM" id="SSF55073">
    <property type="entry name" value="Nucleotide cyclase"/>
    <property type="match status" value="1"/>
</dbReference>
<feature type="domain" description="GGDEF" evidence="2">
    <location>
        <begin position="86"/>
        <end position="212"/>
    </location>
</feature>
<proteinExistence type="predicted"/>
<evidence type="ECO:0000256" key="1">
    <source>
        <dbReference type="SAM" id="Phobius"/>
    </source>
</evidence>
<dbReference type="Proteomes" id="UP000602050">
    <property type="component" value="Unassembled WGS sequence"/>
</dbReference>
<sequence length="212" mass="24784">MTYRGRIALLFLSLLTSFFYYVLGNELSLLSLVFSLLHAAVSWVFGGWYDKYRFLSYHDPLTGVYNRRYAHFIFEKKLHQARNRNERLGILLIDVNNFKVINDTYGHDDGDFILKETCRIIQNSMDKKDILIRWGGDEFLVLLTNRDDGDIRKFIHQMNDDIVIARSECEEKNKIFPSLSIGFSCYPKDATKISELISIADKRMYQAKDNAN</sequence>
<feature type="transmembrane region" description="Helical" evidence="1">
    <location>
        <begin position="7"/>
        <end position="23"/>
    </location>
</feature>